<sequence length="210" mass="22443">MSLNISRLRTVSDSSTTFVGPDRNTAISGALSGSGTPATNYTPRLYFGWPGLAPYSNDNGLPKLTPSYVWDSTIGNGERIGVAARTSFISNPGAIALSIAVSIAVFCDNAHDTQIQIFRQGEPFPYATITPKDTFGVPLPLSDGSMTPIDEPGPTFNWQDIRFYSSNIILTPADAPYSVVLSIEGQNYISSGPNPAGIAFVMDSYFITES</sequence>
<reference evidence="1 2" key="1">
    <citation type="submission" date="2018-10" db="EMBL/GenBank/DDBJ databases">
        <title>Genome Sequence of Cohnella sp.</title>
        <authorList>
            <person name="Srinivasan S."/>
            <person name="Kim M.K."/>
        </authorList>
    </citation>
    <scope>NUCLEOTIDE SEQUENCE [LARGE SCALE GENOMIC DNA]</scope>
    <source>
        <strain evidence="1 2">18JY8-7</strain>
    </source>
</reference>
<proteinExistence type="predicted"/>
<dbReference type="EMBL" id="CP033433">
    <property type="protein sequence ID" value="AYQ74392.1"/>
    <property type="molecule type" value="Genomic_DNA"/>
</dbReference>
<dbReference type="RefSeq" id="WP_123042473.1">
    <property type="nucleotide sequence ID" value="NZ_CP033433.1"/>
</dbReference>
<dbReference type="AlphaFoldDB" id="A0A3G3K1T8"/>
<name>A0A3G3K1T8_9BACL</name>
<accession>A0A3G3K1T8</accession>
<dbReference type="Proteomes" id="UP000269097">
    <property type="component" value="Chromosome"/>
</dbReference>
<evidence type="ECO:0000313" key="2">
    <source>
        <dbReference type="Proteomes" id="UP000269097"/>
    </source>
</evidence>
<protein>
    <submittedName>
        <fullName evidence="1">Uncharacterized protein</fullName>
    </submittedName>
</protein>
<gene>
    <name evidence="1" type="ORF">EAV92_18540</name>
</gene>
<evidence type="ECO:0000313" key="1">
    <source>
        <dbReference type="EMBL" id="AYQ74392.1"/>
    </source>
</evidence>
<organism evidence="1 2">
    <name type="scientific">Cohnella candidum</name>
    <dbReference type="NCBI Taxonomy" id="2674991"/>
    <lineage>
        <taxon>Bacteria</taxon>
        <taxon>Bacillati</taxon>
        <taxon>Bacillota</taxon>
        <taxon>Bacilli</taxon>
        <taxon>Bacillales</taxon>
        <taxon>Paenibacillaceae</taxon>
        <taxon>Cohnella</taxon>
    </lineage>
</organism>
<keyword evidence="2" id="KW-1185">Reference proteome</keyword>
<dbReference type="KEGG" id="coh:EAV92_18540"/>